<dbReference type="Proteomes" id="UP001181693">
    <property type="component" value="Unassembled WGS sequence"/>
</dbReference>
<organism evidence="1 2">
    <name type="scientific">Pyxicephalus adspersus</name>
    <name type="common">African bullfrog</name>
    <dbReference type="NCBI Taxonomy" id="30357"/>
    <lineage>
        <taxon>Eukaryota</taxon>
        <taxon>Metazoa</taxon>
        <taxon>Chordata</taxon>
        <taxon>Craniata</taxon>
        <taxon>Vertebrata</taxon>
        <taxon>Euteleostomi</taxon>
        <taxon>Amphibia</taxon>
        <taxon>Batrachia</taxon>
        <taxon>Anura</taxon>
        <taxon>Neobatrachia</taxon>
        <taxon>Ranoidea</taxon>
        <taxon>Pyxicephalidae</taxon>
        <taxon>Pyxicephalinae</taxon>
        <taxon>Pyxicephalus</taxon>
    </lineage>
</organism>
<evidence type="ECO:0000313" key="2">
    <source>
        <dbReference type="Proteomes" id="UP001181693"/>
    </source>
</evidence>
<dbReference type="AlphaFoldDB" id="A0AAV3APT3"/>
<dbReference type="EMBL" id="DYDO01000005">
    <property type="protein sequence ID" value="DBA24113.1"/>
    <property type="molecule type" value="Genomic_DNA"/>
</dbReference>
<name>A0AAV3APT3_PYXAD</name>
<protein>
    <submittedName>
        <fullName evidence="1">Uncharacterized protein</fullName>
    </submittedName>
</protein>
<proteinExistence type="predicted"/>
<sequence>MLLVFSKPWHQHSYTSYMEFTNNAIIEYHSSILNCPMPLSLDKILILCYPQSLIRDNLQGRAKSIDMVFIYPTESPLQVIFTICRIGVGCTNLVYVMANSHATFELCKIKKELQALFNHL</sequence>
<comment type="caution">
    <text evidence="1">The sequence shown here is derived from an EMBL/GenBank/DDBJ whole genome shotgun (WGS) entry which is preliminary data.</text>
</comment>
<accession>A0AAV3APT3</accession>
<reference evidence="1" key="1">
    <citation type="thesis" date="2020" institute="ProQuest LLC" country="789 East Eisenhower Parkway, Ann Arbor, MI, USA">
        <title>Comparative Genomics and Chromosome Evolution.</title>
        <authorList>
            <person name="Mudd A.B."/>
        </authorList>
    </citation>
    <scope>NUCLEOTIDE SEQUENCE</scope>
    <source>
        <strain evidence="1">1538</strain>
        <tissue evidence="1">Blood</tissue>
    </source>
</reference>
<gene>
    <name evidence="1" type="ORF">GDO54_011814</name>
</gene>
<evidence type="ECO:0000313" key="1">
    <source>
        <dbReference type="EMBL" id="DBA24113.1"/>
    </source>
</evidence>
<keyword evidence="2" id="KW-1185">Reference proteome</keyword>